<keyword evidence="3" id="KW-0274">FAD</keyword>
<dbReference type="PANTHER" id="PTHR11552:SF78">
    <property type="entry name" value="GLUCOSE-METHANOL-CHOLINE OXIDOREDUCTASE N-TERMINAL DOMAIN-CONTAINING PROTEIN"/>
    <property type="match status" value="1"/>
</dbReference>
<evidence type="ECO:0000256" key="2">
    <source>
        <dbReference type="ARBA" id="ARBA00010790"/>
    </source>
</evidence>
<name>M2PD13_CERS8</name>
<gene>
    <name evidence="6" type="ORF">CERSUDRAFT_117749</name>
</gene>
<reference evidence="6 7" key="1">
    <citation type="journal article" date="2012" name="Proc. Natl. Acad. Sci. U.S.A.">
        <title>Comparative genomics of Ceriporiopsis subvermispora and Phanerochaete chrysosporium provide insight into selective ligninolysis.</title>
        <authorList>
            <person name="Fernandez-Fueyo E."/>
            <person name="Ruiz-Duenas F.J."/>
            <person name="Ferreira P."/>
            <person name="Floudas D."/>
            <person name="Hibbett D.S."/>
            <person name="Canessa P."/>
            <person name="Larrondo L.F."/>
            <person name="James T.Y."/>
            <person name="Seelenfreund D."/>
            <person name="Lobos S."/>
            <person name="Polanco R."/>
            <person name="Tello M."/>
            <person name="Honda Y."/>
            <person name="Watanabe T."/>
            <person name="Watanabe T."/>
            <person name="Ryu J.S."/>
            <person name="Kubicek C.P."/>
            <person name="Schmoll M."/>
            <person name="Gaskell J."/>
            <person name="Hammel K.E."/>
            <person name="St John F.J."/>
            <person name="Vanden Wymelenberg A."/>
            <person name="Sabat G."/>
            <person name="Splinter BonDurant S."/>
            <person name="Syed K."/>
            <person name="Yadav J.S."/>
            <person name="Doddapaneni H."/>
            <person name="Subramanian V."/>
            <person name="Lavin J.L."/>
            <person name="Oguiza J.A."/>
            <person name="Perez G."/>
            <person name="Pisabarro A.G."/>
            <person name="Ramirez L."/>
            <person name="Santoyo F."/>
            <person name="Master E."/>
            <person name="Coutinho P.M."/>
            <person name="Henrissat B."/>
            <person name="Lombard V."/>
            <person name="Magnuson J.K."/>
            <person name="Kuees U."/>
            <person name="Hori C."/>
            <person name="Igarashi K."/>
            <person name="Samejima M."/>
            <person name="Held B.W."/>
            <person name="Barry K.W."/>
            <person name="LaButti K.M."/>
            <person name="Lapidus A."/>
            <person name="Lindquist E.A."/>
            <person name="Lucas S.M."/>
            <person name="Riley R."/>
            <person name="Salamov A.A."/>
            <person name="Hoffmeister D."/>
            <person name="Schwenk D."/>
            <person name="Hadar Y."/>
            <person name="Yarden O."/>
            <person name="de Vries R.P."/>
            <person name="Wiebenga A."/>
            <person name="Stenlid J."/>
            <person name="Eastwood D."/>
            <person name="Grigoriev I.V."/>
            <person name="Berka R.M."/>
            <person name="Blanchette R.A."/>
            <person name="Kersten P."/>
            <person name="Martinez A.T."/>
            <person name="Vicuna R."/>
            <person name="Cullen D."/>
        </authorList>
    </citation>
    <scope>NUCLEOTIDE SEQUENCE [LARGE SCALE GENOMIC DNA]</scope>
    <source>
        <strain evidence="6 7">B</strain>
    </source>
</reference>
<dbReference type="HOGENOM" id="CLU_002865_5_1_1"/>
<keyword evidence="7" id="KW-1185">Reference proteome</keyword>
<dbReference type="GO" id="GO:0050660">
    <property type="term" value="F:flavin adenine dinucleotide binding"/>
    <property type="evidence" value="ECO:0007669"/>
    <property type="project" value="InterPro"/>
</dbReference>
<evidence type="ECO:0008006" key="8">
    <source>
        <dbReference type="Google" id="ProtNLM"/>
    </source>
</evidence>
<dbReference type="Gene3D" id="3.50.50.60">
    <property type="entry name" value="FAD/NAD(P)-binding domain"/>
    <property type="match status" value="1"/>
</dbReference>
<feature type="binding site" evidence="3">
    <location>
        <begin position="547"/>
        <end position="548"/>
    </location>
    <ligand>
        <name>FAD</name>
        <dbReference type="ChEBI" id="CHEBI:57692"/>
    </ligand>
</feature>
<feature type="domain" description="Glucose-methanol-choline oxidoreductase N-terminal" evidence="4">
    <location>
        <begin position="17"/>
        <end position="327"/>
    </location>
</feature>
<proteinExistence type="inferred from homology"/>
<dbReference type="InterPro" id="IPR000172">
    <property type="entry name" value="GMC_OxRdtase_N"/>
</dbReference>
<evidence type="ECO:0000259" key="5">
    <source>
        <dbReference type="Pfam" id="PF05199"/>
    </source>
</evidence>
<evidence type="ECO:0000313" key="7">
    <source>
        <dbReference type="Proteomes" id="UP000016930"/>
    </source>
</evidence>
<dbReference type="SUPFAM" id="SSF54373">
    <property type="entry name" value="FAD-linked reductases, C-terminal domain"/>
    <property type="match status" value="1"/>
</dbReference>
<evidence type="ECO:0000259" key="4">
    <source>
        <dbReference type="Pfam" id="PF00732"/>
    </source>
</evidence>
<dbReference type="AlphaFoldDB" id="M2PD13"/>
<dbReference type="PIRSF" id="PIRSF000137">
    <property type="entry name" value="Alcohol_oxidase"/>
    <property type="match status" value="1"/>
</dbReference>
<dbReference type="SUPFAM" id="SSF51905">
    <property type="entry name" value="FAD/NAD(P)-binding domain"/>
    <property type="match status" value="1"/>
</dbReference>
<feature type="binding site" evidence="3">
    <location>
        <position position="243"/>
    </location>
    <ligand>
        <name>FAD</name>
        <dbReference type="ChEBI" id="CHEBI:57692"/>
    </ligand>
</feature>
<feature type="domain" description="Glucose-methanol-choline oxidoreductase C-terminal" evidence="5">
    <location>
        <begin position="441"/>
        <end position="600"/>
    </location>
</feature>
<dbReference type="GO" id="GO:0016614">
    <property type="term" value="F:oxidoreductase activity, acting on CH-OH group of donors"/>
    <property type="evidence" value="ECO:0007669"/>
    <property type="project" value="InterPro"/>
</dbReference>
<dbReference type="OrthoDB" id="269227at2759"/>
<comment type="similarity">
    <text evidence="2">Belongs to the GMC oxidoreductase family.</text>
</comment>
<dbReference type="InterPro" id="IPR007867">
    <property type="entry name" value="GMC_OxRtase_C"/>
</dbReference>
<sequence length="616" mass="67481">MSTRPPLPFPAENAEFDIIFAGGGAAAGVTAGRLAAADPSLKILILEAGPHTLEDLAHVQPARYLSHLVPGSKTVRFHMSKASPNVGGRELPFPVGSCLGGGSSVNWQMYTRPSASDYDDWEQKFANKGWGARDLLPLANKTETYQVSSNDTGHGHAGPLKVSDGGYFDDIYKDWTETAAHYDKATRSTVDDINTILNTKTNAYTRWRKWQDGETGRRSDVPHHFLYNQSHNKNLHIEVGCLVKRILFEGNRAIGLEYYGNPAVREGCNADVHVVCAKKLIVVASGAFGSPAILERSGIAAKNVLEKYGIAQIVDLPGVGENFRDHLAVFFPYHIREDIQTMDGVFRGDEAEIKKWTEIWLQTGKGLMASNAVDAGSKLRPTAEERKKFRMGPEFEKMWNEVFANSPDKVVFWSGTMLAYMGDMTAPPAKGFSLGGYCAYPSSVGYAHISSAQDAMAPMDFDAKMLENPADLAVLRFAYKHSREIARRMSCYRGECANSHPAFGPDSQARAQVAEGPVAMDAPDLEYSLEDDKILDEYLRKVCGCSWHSMGTCAMKPREQCGVVDNRLNVYGIQGLKVADISICPMNMCTNTYSVATTIGEKAALIIAEELGIHGV</sequence>
<evidence type="ECO:0000256" key="1">
    <source>
        <dbReference type="ARBA" id="ARBA00001974"/>
    </source>
</evidence>
<dbReference type="STRING" id="914234.M2PD13"/>
<dbReference type="Pfam" id="PF05199">
    <property type="entry name" value="GMC_oxred_C"/>
    <property type="match status" value="1"/>
</dbReference>
<dbReference type="InterPro" id="IPR012132">
    <property type="entry name" value="GMC_OxRdtase"/>
</dbReference>
<dbReference type="PANTHER" id="PTHR11552">
    <property type="entry name" value="GLUCOSE-METHANOL-CHOLINE GMC OXIDOREDUCTASE"/>
    <property type="match status" value="1"/>
</dbReference>
<dbReference type="InterPro" id="IPR036188">
    <property type="entry name" value="FAD/NAD-bd_sf"/>
</dbReference>
<dbReference type="Pfam" id="PF00732">
    <property type="entry name" value="GMC_oxred_N"/>
    <property type="match status" value="1"/>
</dbReference>
<organism evidence="6 7">
    <name type="scientific">Ceriporiopsis subvermispora (strain B)</name>
    <name type="common">White-rot fungus</name>
    <name type="synonym">Gelatoporia subvermispora</name>
    <dbReference type="NCBI Taxonomy" id="914234"/>
    <lineage>
        <taxon>Eukaryota</taxon>
        <taxon>Fungi</taxon>
        <taxon>Dikarya</taxon>
        <taxon>Basidiomycota</taxon>
        <taxon>Agaricomycotina</taxon>
        <taxon>Agaricomycetes</taxon>
        <taxon>Polyporales</taxon>
        <taxon>Gelatoporiaceae</taxon>
        <taxon>Gelatoporia</taxon>
    </lineage>
</organism>
<dbReference type="Gene3D" id="3.30.560.10">
    <property type="entry name" value="Glucose Oxidase, domain 3"/>
    <property type="match status" value="1"/>
</dbReference>
<evidence type="ECO:0000256" key="3">
    <source>
        <dbReference type="PIRSR" id="PIRSR000137-2"/>
    </source>
</evidence>
<comment type="cofactor">
    <cofactor evidence="1 3">
        <name>FAD</name>
        <dbReference type="ChEBI" id="CHEBI:57692"/>
    </cofactor>
</comment>
<keyword evidence="3" id="KW-0285">Flavoprotein</keyword>
<dbReference type="Proteomes" id="UP000016930">
    <property type="component" value="Unassembled WGS sequence"/>
</dbReference>
<evidence type="ECO:0000313" key="6">
    <source>
        <dbReference type="EMBL" id="EMD33634.1"/>
    </source>
</evidence>
<protein>
    <recommendedName>
        <fullName evidence="8">Glucose-methanol-choline oxidoreductase N-terminal domain-containing protein</fullName>
    </recommendedName>
</protein>
<accession>M2PD13</accession>
<dbReference type="EMBL" id="KB445805">
    <property type="protein sequence ID" value="EMD33634.1"/>
    <property type="molecule type" value="Genomic_DNA"/>
</dbReference>